<dbReference type="AlphaFoldDB" id="A0A0R3C6K8"/>
<comment type="caution">
    <text evidence="3">The sequence shown here is derived from an EMBL/GenBank/DDBJ whole genome shotgun (WGS) entry which is preliminary data.</text>
</comment>
<dbReference type="Pfam" id="PF01548">
    <property type="entry name" value="DEDD_Tnp_IS110"/>
    <property type="match status" value="1"/>
</dbReference>
<feature type="domain" description="Transposase IS110-like N-terminal" evidence="1">
    <location>
        <begin position="12"/>
        <end position="153"/>
    </location>
</feature>
<dbReference type="Pfam" id="PF02371">
    <property type="entry name" value="Transposase_20"/>
    <property type="match status" value="1"/>
</dbReference>
<dbReference type="InterPro" id="IPR002525">
    <property type="entry name" value="Transp_IS110-like_N"/>
</dbReference>
<dbReference type="PANTHER" id="PTHR33055">
    <property type="entry name" value="TRANSPOSASE FOR INSERTION SEQUENCE ELEMENT IS1111A"/>
    <property type="match status" value="1"/>
</dbReference>
<feature type="domain" description="Transposase IS116/IS110/IS902 C-terminal" evidence="2">
    <location>
        <begin position="202"/>
        <end position="277"/>
    </location>
</feature>
<dbReference type="OrthoDB" id="8261795at2"/>
<evidence type="ECO:0000259" key="2">
    <source>
        <dbReference type="Pfam" id="PF02371"/>
    </source>
</evidence>
<gene>
    <name evidence="3" type="ORF">AOQ72_27345</name>
</gene>
<reference evidence="3 4" key="1">
    <citation type="submission" date="2015-09" db="EMBL/GenBank/DDBJ databases">
        <title>Draft Genome Sequence of the Strain BR 3267 (Bradyrhizobium yuanmingense) recommended as inoculant for cowpea in Brazil.</title>
        <authorList>
            <person name="Simoes-Araujo J.L."/>
            <person name="Zilli J.E."/>
        </authorList>
    </citation>
    <scope>NUCLEOTIDE SEQUENCE [LARGE SCALE GENOMIC DNA]</scope>
    <source>
        <strain evidence="3 4">BR3267</strain>
    </source>
</reference>
<dbReference type="InterPro" id="IPR003346">
    <property type="entry name" value="Transposase_20"/>
</dbReference>
<name>A0A0R3C6K8_9BRAD</name>
<dbReference type="GO" id="GO:0003677">
    <property type="term" value="F:DNA binding"/>
    <property type="evidence" value="ECO:0007669"/>
    <property type="project" value="InterPro"/>
</dbReference>
<evidence type="ECO:0000313" key="4">
    <source>
        <dbReference type="Proteomes" id="UP000051380"/>
    </source>
</evidence>
<dbReference type="InterPro" id="IPR047650">
    <property type="entry name" value="Transpos_IS110"/>
</dbReference>
<accession>A0A0R3C6K8</accession>
<protein>
    <submittedName>
        <fullName evidence="3">Uncharacterized protein</fullName>
    </submittedName>
</protein>
<proteinExistence type="predicted"/>
<dbReference type="GO" id="GO:0004803">
    <property type="term" value="F:transposase activity"/>
    <property type="evidence" value="ECO:0007669"/>
    <property type="project" value="InterPro"/>
</dbReference>
<evidence type="ECO:0000313" key="3">
    <source>
        <dbReference type="EMBL" id="KRP93336.1"/>
    </source>
</evidence>
<sequence length="321" mass="35263">MMEVGMNGKRVIGVDVGKSWLDAAVEGCHRVRRYDNDAAGIAALIEHFDPARDVVVFERTGGWERNLEAALAERAITWSVVHSQGVRAFRQAQGIKAKTDRIDAQLLRGYGRDRLDAGKLRPGHREDVTLDCLMARQRQLKAMRHAESCRLATAALEAVRSSIERMIAALDAALAAIAAELARHEKEHTDLVFKEEILCGQIGVAEQTARGILAELPELGRLDRKAVTALGGLAPRVHESGSIRKRRGLAPGRTSIKVILFNPARTAMRFDPQIKEFCGRLRARGKPGKVIMVAVMRKMLVRLNAQMRDAMAQASTGAAVL</sequence>
<dbReference type="PANTHER" id="PTHR33055:SF13">
    <property type="entry name" value="TRANSPOSASE"/>
    <property type="match status" value="1"/>
</dbReference>
<dbReference type="Proteomes" id="UP000051380">
    <property type="component" value="Unassembled WGS sequence"/>
</dbReference>
<dbReference type="GO" id="GO:0006313">
    <property type="term" value="P:DNA transposition"/>
    <property type="evidence" value="ECO:0007669"/>
    <property type="project" value="InterPro"/>
</dbReference>
<organism evidence="3 4">
    <name type="scientific">Bradyrhizobium yuanmingense</name>
    <dbReference type="NCBI Taxonomy" id="108015"/>
    <lineage>
        <taxon>Bacteria</taxon>
        <taxon>Pseudomonadati</taxon>
        <taxon>Pseudomonadota</taxon>
        <taxon>Alphaproteobacteria</taxon>
        <taxon>Hyphomicrobiales</taxon>
        <taxon>Nitrobacteraceae</taxon>
        <taxon>Bradyrhizobium</taxon>
    </lineage>
</organism>
<dbReference type="EMBL" id="LJYF01000030">
    <property type="protein sequence ID" value="KRP93336.1"/>
    <property type="molecule type" value="Genomic_DNA"/>
</dbReference>
<evidence type="ECO:0000259" key="1">
    <source>
        <dbReference type="Pfam" id="PF01548"/>
    </source>
</evidence>